<feature type="transmembrane region" description="Helical" evidence="1">
    <location>
        <begin position="147"/>
        <end position="168"/>
    </location>
</feature>
<dbReference type="Pfam" id="PF00196">
    <property type="entry name" value="GerE"/>
    <property type="match status" value="1"/>
</dbReference>
<evidence type="ECO:0000259" key="2">
    <source>
        <dbReference type="SMART" id="SM00421"/>
    </source>
</evidence>
<reference evidence="3" key="1">
    <citation type="submission" date="2020-11" db="EMBL/GenBank/DDBJ databases">
        <title>Novosphingobium aureum sp. nov., a marine bacterium isolated from sediment of a salt flat.</title>
        <authorList>
            <person name="Yoo Y."/>
            <person name="Kim J.-J."/>
        </authorList>
    </citation>
    <scope>NUCLEOTIDE SEQUENCE</scope>
    <source>
        <strain evidence="3">YJ-S2-02</strain>
    </source>
</reference>
<dbReference type="InterPro" id="IPR000792">
    <property type="entry name" value="Tscrpt_reg_LuxR_C"/>
</dbReference>
<dbReference type="InterPro" id="IPR016032">
    <property type="entry name" value="Sig_transdc_resp-reg_C-effctor"/>
</dbReference>
<keyword evidence="1" id="KW-0812">Transmembrane</keyword>
<dbReference type="Gene3D" id="1.10.10.10">
    <property type="entry name" value="Winged helix-like DNA-binding domain superfamily/Winged helix DNA-binding domain"/>
    <property type="match status" value="1"/>
</dbReference>
<evidence type="ECO:0000256" key="1">
    <source>
        <dbReference type="SAM" id="Phobius"/>
    </source>
</evidence>
<keyword evidence="1" id="KW-1133">Transmembrane helix</keyword>
<accession>A0A931HAK3</accession>
<dbReference type="SMART" id="SM00421">
    <property type="entry name" value="HTH_LUXR"/>
    <property type="match status" value="1"/>
</dbReference>
<evidence type="ECO:0000313" key="4">
    <source>
        <dbReference type="Proteomes" id="UP000617634"/>
    </source>
</evidence>
<dbReference type="InterPro" id="IPR036388">
    <property type="entry name" value="WH-like_DNA-bd_sf"/>
</dbReference>
<dbReference type="GO" id="GO:0006355">
    <property type="term" value="P:regulation of DNA-templated transcription"/>
    <property type="evidence" value="ECO:0007669"/>
    <property type="project" value="InterPro"/>
</dbReference>
<dbReference type="GO" id="GO:0003677">
    <property type="term" value="F:DNA binding"/>
    <property type="evidence" value="ECO:0007669"/>
    <property type="project" value="InterPro"/>
</dbReference>
<evidence type="ECO:0000313" key="3">
    <source>
        <dbReference type="EMBL" id="MBH0111974.1"/>
    </source>
</evidence>
<dbReference type="Proteomes" id="UP000617634">
    <property type="component" value="Unassembled WGS sequence"/>
</dbReference>
<keyword evidence="4" id="KW-1185">Reference proteome</keyword>
<sequence>MNDECDARDIYEGLTAKQVEVLDLLVAHRTTKEISRELGIAPNTVDQRIAAVRDKWGTSNRKDTARRYAEIRELCGKPICGFSYLDPEAQTAESLGQDLPVDPHFVLSDARPMELPMGSFQGWFEDTPEPLAGLEAFDRKFGRFGRLGMILVLALLMAMTLATVLAIADVMGRLL</sequence>
<keyword evidence="1" id="KW-0472">Membrane</keyword>
<name>A0A931HAK3_9SPHN</name>
<proteinExistence type="predicted"/>
<dbReference type="EMBL" id="JADZGI010000001">
    <property type="protein sequence ID" value="MBH0111974.1"/>
    <property type="molecule type" value="Genomic_DNA"/>
</dbReference>
<gene>
    <name evidence="3" type="ORF">I5E68_03275</name>
</gene>
<protein>
    <submittedName>
        <fullName evidence="3">Helix-turn-helix transcriptional regulator</fullName>
    </submittedName>
</protein>
<dbReference type="AlphaFoldDB" id="A0A931HAK3"/>
<comment type="caution">
    <text evidence="3">The sequence shown here is derived from an EMBL/GenBank/DDBJ whole genome shotgun (WGS) entry which is preliminary data.</text>
</comment>
<feature type="domain" description="HTH luxR-type" evidence="2">
    <location>
        <begin position="11"/>
        <end position="68"/>
    </location>
</feature>
<organism evidence="3 4">
    <name type="scientific">Novosphingobium aureum</name>
    <dbReference type="NCBI Taxonomy" id="2792964"/>
    <lineage>
        <taxon>Bacteria</taxon>
        <taxon>Pseudomonadati</taxon>
        <taxon>Pseudomonadota</taxon>
        <taxon>Alphaproteobacteria</taxon>
        <taxon>Sphingomonadales</taxon>
        <taxon>Sphingomonadaceae</taxon>
        <taxon>Novosphingobium</taxon>
    </lineage>
</organism>
<dbReference type="SUPFAM" id="SSF46894">
    <property type="entry name" value="C-terminal effector domain of the bipartite response regulators"/>
    <property type="match status" value="1"/>
</dbReference>